<accession>A0A235HAI6</accession>
<geneLocation type="plasmid" evidence="5">
    <name>unnamed</name>
</geneLocation>
<dbReference type="InterPro" id="IPR013520">
    <property type="entry name" value="Ribonucl_H"/>
</dbReference>
<dbReference type="CDD" id="cd06127">
    <property type="entry name" value="DEDDh"/>
    <property type="match status" value="1"/>
</dbReference>
<dbReference type="InterPro" id="IPR012337">
    <property type="entry name" value="RNaseH-like_sf"/>
</dbReference>
<evidence type="ECO:0000256" key="1">
    <source>
        <dbReference type="ARBA" id="ARBA00022722"/>
    </source>
</evidence>
<dbReference type="Gene3D" id="3.30.420.10">
    <property type="entry name" value="Ribonuclease H-like superfamily/Ribonuclease H"/>
    <property type="match status" value="1"/>
</dbReference>
<reference evidence="5 6" key="1">
    <citation type="submission" date="2017-07" db="EMBL/GenBank/DDBJ databases">
        <title>Whole genome sequence of Azospirillum brasilense 2A1, a potential biofertilizer strain.</title>
        <authorList>
            <person name="Fontana C.A."/>
            <person name="Toffoli L.M."/>
            <person name="Salazar S.M."/>
            <person name="Puglisi E."/>
            <person name="Pedraza R."/>
            <person name="Bassi D."/>
            <person name="Cocconcelli P.S."/>
        </authorList>
    </citation>
    <scope>NUCLEOTIDE SEQUENCE [LARGE SCALE GENOMIC DNA]</scope>
    <source>
        <strain evidence="5 6">2A1</strain>
        <plasmid evidence="5">unnamed</plasmid>
    </source>
</reference>
<dbReference type="GO" id="GO:0008408">
    <property type="term" value="F:3'-5' exonuclease activity"/>
    <property type="evidence" value="ECO:0007669"/>
    <property type="project" value="TreeGrafter"/>
</dbReference>
<proteinExistence type="predicted"/>
<keyword evidence="5" id="KW-0614">Plasmid</keyword>
<dbReference type="RefSeq" id="WP_094305291.1">
    <property type="nucleotide sequence ID" value="NZ_NOWT01000021.1"/>
</dbReference>
<dbReference type="GO" id="GO:0003676">
    <property type="term" value="F:nucleic acid binding"/>
    <property type="evidence" value="ECO:0007669"/>
    <property type="project" value="InterPro"/>
</dbReference>
<dbReference type="SUPFAM" id="SSF53098">
    <property type="entry name" value="Ribonuclease H-like"/>
    <property type="match status" value="1"/>
</dbReference>
<evidence type="ECO:0000313" key="5">
    <source>
        <dbReference type="EMBL" id="OYD82533.1"/>
    </source>
</evidence>
<dbReference type="AlphaFoldDB" id="A0A235HAI6"/>
<name>A0A235HAI6_AZOBR</name>
<evidence type="ECO:0000313" key="6">
    <source>
        <dbReference type="Proteomes" id="UP000215367"/>
    </source>
</evidence>
<keyword evidence="1" id="KW-0540">Nuclease</keyword>
<organism evidence="5 6">
    <name type="scientific">Azospirillum brasilense</name>
    <dbReference type="NCBI Taxonomy" id="192"/>
    <lineage>
        <taxon>Bacteria</taxon>
        <taxon>Pseudomonadati</taxon>
        <taxon>Pseudomonadota</taxon>
        <taxon>Alphaproteobacteria</taxon>
        <taxon>Rhodospirillales</taxon>
        <taxon>Azospirillaceae</taxon>
        <taxon>Azospirillum</taxon>
    </lineage>
</organism>
<gene>
    <name evidence="5" type="ORF">CHT98_20260</name>
</gene>
<evidence type="ECO:0000256" key="2">
    <source>
        <dbReference type="ARBA" id="ARBA00022801"/>
    </source>
</evidence>
<feature type="domain" description="Exonuclease" evidence="4">
    <location>
        <begin position="1"/>
        <end position="192"/>
    </location>
</feature>
<dbReference type="InterPro" id="IPR036397">
    <property type="entry name" value="RNaseH_sf"/>
</dbReference>
<dbReference type="Proteomes" id="UP000215367">
    <property type="component" value="Unassembled WGS sequence"/>
</dbReference>
<dbReference type="EMBL" id="NOWT01000021">
    <property type="protein sequence ID" value="OYD82533.1"/>
    <property type="molecule type" value="Genomic_DNA"/>
</dbReference>
<dbReference type="Pfam" id="PF00929">
    <property type="entry name" value="RNase_T"/>
    <property type="match status" value="1"/>
</dbReference>
<keyword evidence="2" id="KW-0378">Hydrolase</keyword>
<dbReference type="PANTHER" id="PTHR30231">
    <property type="entry name" value="DNA POLYMERASE III SUBUNIT EPSILON"/>
    <property type="match status" value="1"/>
</dbReference>
<dbReference type="GO" id="GO:0006259">
    <property type="term" value="P:DNA metabolic process"/>
    <property type="evidence" value="ECO:0007669"/>
    <property type="project" value="UniProtKB-ARBA"/>
</dbReference>
<sequence>MILFFDTETTGLVDFRANPAADHQPHLVQFAALLTEKDGTERASVDLLVRPAGWEIPAAAAAVHGITTEAAERCGVPLRSVLSVFWGMLQRAEIVVGHNVPFDLAVMDTARHRAQVPVDVYSVPSHCTMRTATPLAKVLHANPRHDRDWKWPKLEECFRTFFDEPLDGAHDALVDVRACARLYFHLQTIKEPAL</sequence>
<evidence type="ECO:0000256" key="3">
    <source>
        <dbReference type="ARBA" id="ARBA00022839"/>
    </source>
</evidence>
<evidence type="ECO:0000259" key="4">
    <source>
        <dbReference type="SMART" id="SM00479"/>
    </source>
</evidence>
<comment type="caution">
    <text evidence="5">The sequence shown here is derived from an EMBL/GenBank/DDBJ whole genome shotgun (WGS) entry which is preliminary data.</text>
</comment>
<keyword evidence="3" id="KW-0269">Exonuclease</keyword>
<dbReference type="SMART" id="SM00479">
    <property type="entry name" value="EXOIII"/>
    <property type="match status" value="1"/>
</dbReference>
<dbReference type="PANTHER" id="PTHR30231:SF4">
    <property type="entry name" value="PROTEIN NEN2"/>
    <property type="match status" value="1"/>
</dbReference>
<protein>
    <recommendedName>
        <fullName evidence="4">Exonuclease domain-containing protein</fullName>
    </recommendedName>
</protein>